<accession>A0AAV4FJ24</accession>
<dbReference type="Proteomes" id="UP000762676">
    <property type="component" value="Unassembled WGS sequence"/>
</dbReference>
<protein>
    <submittedName>
        <fullName evidence="1">Craniofacial development protein 2</fullName>
    </submittedName>
</protein>
<comment type="caution">
    <text evidence="1">The sequence shown here is derived from an EMBL/GenBank/DDBJ whole genome shotgun (WGS) entry which is preliminary data.</text>
</comment>
<proteinExistence type="predicted"/>
<name>A0AAV4FJ24_9GAST</name>
<dbReference type="PANTHER" id="PTHR19446">
    <property type="entry name" value="REVERSE TRANSCRIPTASES"/>
    <property type="match status" value="1"/>
</dbReference>
<sequence>MENINHLWNQVKTSYQGAGQLTLGHRSKKYKEWISQEAWKKIEERRDIKKKILATKSERLKHQQQQVYREIDRDVKKMIRRDKQKRLEDMATLAEDAAYKGDHGTLYKITKQVCGRFRNITEAPIRNKEGQLLTSEFEKEARWTEHFHEILNRQAPETEPIIPEAEEDLDVVTTVPTRQEIMRAIKSLKNNKAPGPDGLNAELFKADPELAAEVLLPLLTKAWKEKKIPEEWNEGVIIKIPKKAT</sequence>
<evidence type="ECO:0000313" key="2">
    <source>
        <dbReference type="Proteomes" id="UP000762676"/>
    </source>
</evidence>
<keyword evidence="2" id="KW-1185">Reference proteome</keyword>
<dbReference type="EMBL" id="BMAT01011473">
    <property type="protein sequence ID" value="GFR73272.1"/>
    <property type="molecule type" value="Genomic_DNA"/>
</dbReference>
<evidence type="ECO:0000313" key="1">
    <source>
        <dbReference type="EMBL" id="GFR73272.1"/>
    </source>
</evidence>
<reference evidence="1 2" key="1">
    <citation type="journal article" date="2021" name="Elife">
        <title>Chloroplast acquisition without the gene transfer in kleptoplastic sea slugs, Plakobranchus ocellatus.</title>
        <authorList>
            <person name="Maeda T."/>
            <person name="Takahashi S."/>
            <person name="Yoshida T."/>
            <person name="Shimamura S."/>
            <person name="Takaki Y."/>
            <person name="Nagai Y."/>
            <person name="Toyoda A."/>
            <person name="Suzuki Y."/>
            <person name="Arimoto A."/>
            <person name="Ishii H."/>
            <person name="Satoh N."/>
            <person name="Nishiyama T."/>
            <person name="Hasebe M."/>
            <person name="Maruyama T."/>
            <person name="Minagawa J."/>
            <person name="Obokata J."/>
            <person name="Shigenobu S."/>
        </authorList>
    </citation>
    <scope>NUCLEOTIDE SEQUENCE [LARGE SCALE GENOMIC DNA]</scope>
</reference>
<dbReference type="AlphaFoldDB" id="A0AAV4FJ24"/>
<organism evidence="1 2">
    <name type="scientific">Elysia marginata</name>
    <dbReference type="NCBI Taxonomy" id="1093978"/>
    <lineage>
        <taxon>Eukaryota</taxon>
        <taxon>Metazoa</taxon>
        <taxon>Spiralia</taxon>
        <taxon>Lophotrochozoa</taxon>
        <taxon>Mollusca</taxon>
        <taxon>Gastropoda</taxon>
        <taxon>Heterobranchia</taxon>
        <taxon>Euthyneura</taxon>
        <taxon>Panpulmonata</taxon>
        <taxon>Sacoglossa</taxon>
        <taxon>Placobranchoidea</taxon>
        <taxon>Plakobranchidae</taxon>
        <taxon>Elysia</taxon>
    </lineage>
</organism>
<gene>
    <name evidence="1" type="ORF">ElyMa_005725300</name>
</gene>